<dbReference type="GO" id="GO:0016236">
    <property type="term" value="P:macroautophagy"/>
    <property type="evidence" value="ECO:0007669"/>
    <property type="project" value="TreeGrafter"/>
</dbReference>
<keyword evidence="10" id="KW-0687">Ribonucleoprotein</keyword>
<keyword evidence="8 11" id="KW-0175">Coiled coil</keyword>
<dbReference type="GO" id="GO:0031902">
    <property type="term" value="C:late endosome membrane"/>
    <property type="evidence" value="ECO:0007669"/>
    <property type="project" value="TreeGrafter"/>
</dbReference>
<evidence type="ECO:0000256" key="4">
    <source>
        <dbReference type="ARBA" id="ARBA00022692"/>
    </source>
</evidence>
<keyword evidence="6" id="KW-0689">Ribosomal protein</keyword>
<comment type="similarity">
    <text evidence="2">Belongs to the universal ribosomal protein uS7 family.</text>
</comment>
<keyword evidence="3" id="KW-0813">Transport</keyword>
<sequence>MWDPRIFTEPIVDLEEMKKPLAEGSPLNFMYAKPMKADESPVFYRNHAIDKLGQCASCSRKVKRHQYKRWKNAKTEEEKNETIVDPVTVANIALKNFRPLMKLLPMARGGVRYMVPYPMEEQEMEFRAMKMLREVCRAKAKRGAFKFKDILAHEFIHGANNDGFTIQAKHEHHKICEANRAFSHYRPEITAKIGQLVTNLPNSERVSGINEIRKLLTDVEDLLEQMELSVWELDASSPDRSKYDLRVKSYLNDKKQLEAELQKAIVRLKSDSNRDELLNFDEGIGLDQDQLIDNTERLERTSRKIHDTYRITVETEQIGAEVLGNLSQQRKC</sequence>
<dbReference type="InterPro" id="IPR038407">
    <property type="entry name" value="v-SNARE_N_sf"/>
</dbReference>
<evidence type="ECO:0000313" key="14">
    <source>
        <dbReference type="WBParaSite" id="jg22337"/>
    </source>
</evidence>
<comment type="subcellular location">
    <subcellularLocation>
        <location evidence="1">Membrane</location>
        <topology evidence="1">Single-pass type IV membrane protein</topology>
    </subcellularLocation>
</comment>
<evidence type="ECO:0000256" key="7">
    <source>
        <dbReference type="ARBA" id="ARBA00022989"/>
    </source>
</evidence>
<keyword evidence="13" id="KW-1185">Reference proteome</keyword>
<feature type="domain" description="Small ribosomal subunit protein uS7" evidence="12">
    <location>
        <begin position="79"/>
        <end position="180"/>
    </location>
</feature>
<evidence type="ECO:0000256" key="1">
    <source>
        <dbReference type="ARBA" id="ARBA00004211"/>
    </source>
</evidence>
<dbReference type="GO" id="GO:0005794">
    <property type="term" value="C:Golgi apparatus"/>
    <property type="evidence" value="ECO:0007669"/>
    <property type="project" value="TreeGrafter"/>
</dbReference>
<organism evidence="13 14">
    <name type="scientific">Ditylenchus dipsaci</name>
    <dbReference type="NCBI Taxonomy" id="166011"/>
    <lineage>
        <taxon>Eukaryota</taxon>
        <taxon>Metazoa</taxon>
        <taxon>Ecdysozoa</taxon>
        <taxon>Nematoda</taxon>
        <taxon>Chromadorea</taxon>
        <taxon>Rhabditida</taxon>
        <taxon>Tylenchina</taxon>
        <taxon>Tylenchomorpha</taxon>
        <taxon>Sphaerularioidea</taxon>
        <taxon>Anguinidae</taxon>
        <taxon>Anguininae</taxon>
        <taxon>Ditylenchus</taxon>
    </lineage>
</organism>
<evidence type="ECO:0000256" key="10">
    <source>
        <dbReference type="ARBA" id="ARBA00023274"/>
    </source>
</evidence>
<dbReference type="GO" id="GO:0031201">
    <property type="term" value="C:SNARE complex"/>
    <property type="evidence" value="ECO:0007669"/>
    <property type="project" value="TreeGrafter"/>
</dbReference>
<dbReference type="SUPFAM" id="SSF47661">
    <property type="entry name" value="t-snare proteins"/>
    <property type="match status" value="1"/>
</dbReference>
<dbReference type="PANTHER" id="PTHR21230:SF26">
    <property type="entry name" value="VESICLE TRANSPORT THROUGH INTERACTION WITH T-SNARES HOMOLOG 1A"/>
    <property type="match status" value="1"/>
</dbReference>
<dbReference type="GO" id="GO:0042147">
    <property type="term" value="P:retrograde transport, endosome to Golgi"/>
    <property type="evidence" value="ECO:0007669"/>
    <property type="project" value="TreeGrafter"/>
</dbReference>
<dbReference type="GO" id="GO:0005484">
    <property type="term" value="F:SNAP receptor activity"/>
    <property type="evidence" value="ECO:0007669"/>
    <property type="project" value="TreeGrafter"/>
</dbReference>
<name>A0A915DS36_9BILA</name>
<dbReference type="Gene3D" id="1.20.58.400">
    <property type="entry name" value="t-snare proteins"/>
    <property type="match status" value="1"/>
</dbReference>
<dbReference type="Pfam" id="PF12352">
    <property type="entry name" value="V-SNARE_C"/>
    <property type="match status" value="1"/>
</dbReference>
<evidence type="ECO:0000313" key="13">
    <source>
        <dbReference type="Proteomes" id="UP000887574"/>
    </source>
</evidence>
<keyword evidence="5" id="KW-0653">Protein transport</keyword>
<feature type="coiled-coil region" evidence="11">
    <location>
        <begin position="209"/>
        <end position="274"/>
    </location>
</feature>
<keyword evidence="4" id="KW-0812">Transmembrane</keyword>
<dbReference type="GO" id="GO:1990904">
    <property type="term" value="C:ribonucleoprotein complex"/>
    <property type="evidence" value="ECO:0007669"/>
    <property type="project" value="UniProtKB-KW"/>
</dbReference>
<dbReference type="InterPro" id="IPR036823">
    <property type="entry name" value="Ribosomal_uS7_dom_sf"/>
</dbReference>
<evidence type="ECO:0000256" key="6">
    <source>
        <dbReference type="ARBA" id="ARBA00022980"/>
    </source>
</evidence>
<dbReference type="AlphaFoldDB" id="A0A915DS36"/>
<dbReference type="GO" id="GO:0006896">
    <property type="term" value="P:Golgi to vacuole transport"/>
    <property type="evidence" value="ECO:0007669"/>
    <property type="project" value="TreeGrafter"/>
</dbReference>
<dbReference type="GO" id="GO:0006891">
    <property type="term" value="P:intra-Golgi vesicle-mediated transport"/>
    <property type="evidence" value="ECO:0007669"/>
    <property type="project" value="TreeGrafter"/>
</dbReference>
<dbReference type="Gene3D" id="1.10.455.10">
    <property type="entry name" value="Ribosomal protein S7 domain"/>
    <property type="match status" value="1"/>
</dbReference>
<dbReference type="Pfam" id="PF00177">
    <property type="entry name" value="Ribosomal_S7"/>
    <property type="match status" value="1"/>
</dbReference>
<evidence type="ECO:0000256" key="3">
    <source>
        <dbReference type="ARBA" id="ARBA00022448"/>
    </source>
</evidence>
<dbReference type="GO" id="GO:0005829">
    <property type="term" value="C:cytosol"/>
    <property type="evidence" value="ECO:0007669"/>
    <property type="project" value="GOC"/>
</dbReference>
<evidence type="ECO:0000256" key="5">
    <source>
        <dbReference type="ARBA" id="ARBA00022927"/>
    </source>
</evidence>
<evidence type="ECO:0000256" key="11">
    <source>
        <dbReference type="SAM" id="Coils"/>
    </source>
</evidence>
<proteinExistence type="inferred from homology"/>
<dbReference type="PANTHER" id="PTHR21230">
    <property type="entry name" value="VESICLE TRANSPORT V-SNARE PROTEIN VTI1-RELATED"/>
    <property type="match status" value="1"/>
</dbReference>
<dbReference type="InterPro" id="IPR010989">
    <property type="entry name" value="SNARE"/>
</dbReference>
<evidence type="ECO:0000259" key="12">
    <source>
        <dbReference type="Pfam" id="PF00177"/>
    </source>
</evidence>
<keyword evidence="9" id="KW-0472">Membrane</keyword>
<dbReference type="GO" id="GO:0012507">
    <property type="term" value="C:ER to Golgi transport vesicle membrane"/>
    <property type="evidence" value="ECO:0007669"/>
    <property type="project" value="TreeGrafter"/>
</dbReference>
<evidence type="ECO:0000256" key="8">
    <source>
        <dbReference type="ARBA" id="ARBA00023054"/>
    </source>
</evidence>
<dbReference type="InterPro" id="IPR023798">
    <property type="entry name" value="Ribosomal_uS7_dom"/>
</dbReference>
<dbReference type="GO" id="GO:0005840">
    <property type="term" value="C:ribosome"/>
    <property type="evidence" value="ECO:0007669"/>
    <property type="project" value="UniProtKB-KW"/>
</dbReference>
<accession>A0A915DS36</accession>
<dbReference type="WBParaSite" id="jg22337">
    <property type="protein sequence ID" value="jg22337"/>
    <property type="gene ID" value="jg22337"/>
</dbReference>
<dbReference type="SUPFAM" id="SSF47973">
    <property type="entry name" value="Ribosomal protein S7"/>
    <property type="match status" value="1"/>
</dbReference>
<dbReference type="GO" id="GO:0005789">
    <property type="term" value="C:endoplasmic reticulum membrane"/>
    <property type="evidence" value="ECO:0007669"/>
    <property type="project" value="TreeGrafter"/>
</dbReference>
<evidence type="ECO:0000256" key="9">
    <source>
        <dbReference type="ARBA" id="ARBA00023136"/>
    </source>
</evidence>
<reference evidence="14" key="1">
    <citation type="submission" date="2022-11" db="UniProtKB">
        <authorList>
            <consortium name="WormBaseParasite"/>
        </authorList>
    </citation>
    <scope>IDENTIFICATION</scope>
</reference>
<dbReference type="GO" id="GO:0048280">
    <property type="term" value="P:vesicle fusion with Golgi apparatus"/>
    <property type="evidence" value="ECO:0007669"/>
    <property type="project" value="TreeGrafter"/>
</dbReference>
<dbReference type="Gene3D" id="1.20.5.110">
    <property type="match status" value="1"/>
</dbReference>
<evidence type="ECO:0000256" key="2">
    <source>
        <dbReference type="ARBA" id="ARBA00007151"/>
    </source>
</evidence>
<dbReference type="GO" id="GO:0006886">
    <property type="term" value="P:intracellular protein transport"/>
    <property type="evidence" value="ECO:0007669"/>
    <property type="project" value="InterPro"/>
</dbReference>
<dbReference type="Proteomes" id="UP000887574">
    <property type="component" value="Unplaced"/>
</dbReference>
<protein>
    <recommendedName>
        <fullName evidence="12">Small ribosomal subunit protein uS7 domain-containing protein</fullName>
    </recommendedName>
</protein>
<dbReference type="GO" id="GO:0000149">
    <property type="term" value="F:SNARE binding"/>
    <property type="evidence" value="ECO:0007669"/>
    <property type="project" value="TreeGrafter"/>
</dbReference>
<dbReference type="SUPFAM" id="SSF58038">
    <property type="entry name" value="SNARE fusion complex"/>
    <property type="match status" value="1"/>
</dbReference>
<keyword evidence="7" id="KW-1133">Transmembrane helix</keyword>